<dbReference type="Proteomes" id="UP000005239">
    <property type="component" value="Unassembled WGS sequence"/>
</dbReference>
<organism evidence="1 2">
    <name type="scientific">Pristionchus pacificus</name>
    <name type="common">Parasitic nematode worm</name>
    <dbReference type="NCBI Taxonomy" id="54126"/>
    <lineage>
        <taxon>Eukaryota</taxon>
        <taxon>Metazoa</taxon>
        <taxon>Ecdysozoa</taxon>
        <taxon>Nematoda</taxon>
        <taxon>Chromadorea</taxon>
        <taxon>Rhabditida</taxon>
        <taxon>Rhabditina</taxon>
        <taxon>Diplogasteromorpha</taxon>
        <taxon>Diplogasteroidea</taxon>
        <taxon>Neodiplogasteridae</taxon>
        <taxon>Pristionchus</taxon>
    </lineage>
</organism>
<accession>A0A8R1UHK5</accession>
<proteinExistence type="predicted"/>
<dbReference type="Pfam" id="PF10326">
    <property type="entry name" value="7TM_GPCR_Str"/>
    <property type="match status" value="2"/>
</dbReference>
<evidence type="ECO:0000313" key="2">
    <source>
        <dbReference type="Proteomes" id="UP000005239"/>
    </source>
</evidence>
<dbReference type="AlphaFoldDB" id="A0A2A6CLD8"/>
<reference evidence="1" key="2">
    <citation type="submission" date="2022-06" db="UniProtKB">
        <authorList>
            <consortium name="EnsemblMetazoa"/>
        </authorList>
    </citation>
    <scope>IDENTIFICATION</scope>
    <source>
        <strain evidence="1">PS312</strain>
    </source>
</reference>
<dbReference type="SUPFAM" id="SSF81321">
    <property type="entry name" value="Family A G protein-coupled receptor-like"/>
    <property type="match status" value="1"/>
</dbReference>
<dbReference type="EnsemblMetazoa" id="PPA29630.1">
    <property type="protein sequence ID" value="PPA29630.1"/>
    <property type="gene ID" value="WBGene00119184"/>
</dbReference>
<reference evidence="2" key="1">
    <citation type="journal article" date="2008" name="Nat. Genet.">
        <title>The Pristionchus pacificus genome provides a unique perspective on nematode lifestyle and parasitism.</title>
        <authorList>
            <person name="Dieterich C."/>
            <person name="Clifton S.W."/>
            <person name="Schuster L.N."/>
            <person name="Chinwalla A."/>
            <person name="Delehaunty K."/>
            <person name="Dinkelacker I."/>
            <person name="Fulton L."/>
            <person name="Fulton R."/>
            <person name="Godfrey J."/>
            <person name="Minx P."/>
            <person name="Mitreva M."/>
            <person name="Roeseler W."/>
            <person name="Tian H."/>
            <person name="Witte H."/>
            <person name="Yang S.P."/>
            <person name="Wilson R.K."/>
            <person name="Sommer R.J."/>
        </authorList>
    </citation>
    <scope>NUCLEOTIDE SEQUENCE [LARGE SCALE GENOMIC DNA]</scope>
    <source>
        <strain evidence="2">PS312</strain>
    </source>
</reference>
<protein>
    <submittedName>
        <fullName evidence="1">G protein-coupled receptor</fullName>
    </submittedName>
</protein>
<sequence length="630" mass="69488">MPANPLYSWAYTDPAHAIFITTTTSVSLFSNGLLMYIIHTAAGGHFGSNRHLLTFFAMCDIATAVGHAFLQPYLHMTTSGFYFFPRHGGVVIQEVPVDTVFCLMFIATFYQTFLVLAFHFVYRYTTITRGISGSISSGWSKTTWIAIGVVVYVVYITAYLLTVAIGMTPSEDTRNAVPVEIQEEYDIDLTDPRRGFTVLAVRRVIPTTNVVYWSVESLISLAFCAGLFGTTAVVIMFCIYQTSAAIKSATTQLSPATRKMHGQLFRALLIQTAVPCIFSYTPLSVILLFGPVTDVSLGAFGNALIVTTAIFPSVDCFFVLYFIVRFRIAVVRLFNLPNSWGVATVEVTETTAFTSAASCLIRSYQFDGLISERVCHIYSYTTTMCSLIANSLLIIVLMFTKLNHVLFGSFFFANPLFSSHSTTFTAISPPWVSWLQRNPWRNWITLAVIVDVLYAGSIVVAVGMGRQPNEENRRAFAPVLKEAYGIDLNADNAPGYLALTYWIPQEDGSKKFTPLPVFTMLFAFSVIFTAVIVILLCLVGIFKEMRKTNCVHSVLSAVLCVATLGLMSMELFPIVDPLLIIAFITGFNAILPRCLHHVMLGPIASTVVPTSATTSGVSLNKNSQQIRMPT</sequence>
<gene>
    <name evidence="1" type="primary">WBGene00119184</name>
</gene>
<accession>A0A2A6CLD8</accession>
<dbReference type="InterPro" id="IPR019428">
    <property type="entry name" value="7TM_GPCR_serpentine_rcpt_Str"/>
</dbReference>
<dbReference type="PANTHER" id="PTHR22943">
    <property type="entry name" value="7-TRANSMEMBRANE DOMAIN RECEPTOR C.ELEGANS"/>
    <property type="match status" value="1"/>
</dbReference>
<name>A0A2A6CLD8_PRIPA</name>
<dbReference type="PANTHER" id="PTHR22943:SF248">
    <property type="entry name" value="SEVEN TM RECEPTOR"/>
    <property type="match status" value="1"/>
</dbReference>
<evidence type="ECO:0000313" key="1">
    <source>
        <dbReference type="EnsemblMetazoa" id="PPA29630.1"/>
    </source>
</evidence>
<keyword evidence="2" id="KW-1185">Reference proteome</keyword>